<keyword evidence="11" id="KW-0830">Ubiquinone</keyword>
<keyword evidence="5 10" id="KW-0812">Transmembrane</keyword>
<evidence type="ECO:0000256" key="5">
    <source>
        <dbReference type="ARBA" id="ARBA00022692"/>
    </source>
</evidence>
<accession>A0A024HWC5</accession>
<dbReference type="GO" id="GO:0005743">
    <property type="term" value="C:mitochondrial inner membrane"/>
    <property type="evidence" value="ECO:0007669"/>
    <property type="project" value="UniProtKB-SubCell"/>
</dbReference>
<feature type="transmembrane region" description="Helical" evidence="12">
    <location>
        <begin position="257"/>
        <end position="274"/>
    </location>
</feature>
<dbReference type="EMBL" id="HG931920">
    <property type="protein sequence ID" value="CDM98921.1"/>
    <property type="molecule type" value="Genomic_DNA"/>
</dbReference>
<evidence type="ECO:0000256" key="7">
    <source>
        <dbReference type="ARBA" id="ARBA00023027"/>
    </source>
</evidence>
<feature type="transmembrane region" description="Helical" evidence="12">
    <location>
        <begin position="183"/>
        <end position="202"/>
    </location>
</feature>
<evidence type="ECO:0000256" key="3">
    <source>
        <dbReference type="ARBA" id="ARBA00012944"/>
    </source>
</evidence>
<dbReference type="GO" id="GO:0003954">
    <property type="term" value="F:NADH dehydrogenase activity"/>
    <property type="evidence" value="ECO:0007669"/>
    <property type="project" value="TreeGrafter"/>
</dbReference>
<keyword evidence="8 12" id="KW-0472">Membrane</keyword>
<evidence type="ECO:0000256" key="1">
    <source>
        <dbReference type="ARBA" id="ARBA00004141"/>
    </source>
</evidence>
<evidence type="ECO:0000256" key="10">
    <source>
        <dbReference type="RuleBase" id="RU000471"/>
    </source>
</evidence>
<dbReference type="PROSITE" id="PS00668">
    <property type="entry name" value="COMPLEX1_ND1_2"/>
    <property type="match status" value="1"/>
</dbReference>
<dbReference type="EC" id="7.1.1.2" evidence="3 11"/>
<comment type="similarity">
    <text evidence="2 10">Belongs to the complex I subunit 1 family.</text>
</comment>
<comment type="catalytic activity">
    <reaction evidence="9 11">
        <text>a ubiquinone + NADH + 5 H(+)(in) = a ubiquinol + NAD(+) + 4 H(+)(out)</text>
        <dbReference type="Rhea" id="RHEA:29091"/>
        <dbReference type="Rhea" id="RHEA-COMP:9565"/>
        <dbReference type="Rhea" id="RHEA-COMP:9566"/>
        <dbReference type="ChEBI" id="CHEBI:15378"/>
        <dbReference type="ChEBI" id="CHEBI:16389"/>
        <dbReference type="ChEBI" id="CHEBI:17976"/>
        <dbReference type="ChEBI" id="CHEBI:57540"/>
        <dbReference type="ChEBI" id="CHEBI:57945"/>
        <dbReference type="EC" id="7.1.1.2"/>
    </reaction>
</comment>
<keyword evidence="11 13" id="KW-0496">Mitochondrion</keyword>
<dbReference type="AlphaFoldDB" id="A0A024HWC5"/>
<evidence type="ECO:0000256" key="6">
    <source>
        <dbReference type="ARBA" id="ARBA00022989"/>
    </source>
</evidence>
<dbReference type="PANTHER" id="PTHR11432:SF3">
    <property type="entry name" value="NADH-UBIQUINONE OXIDOREDUCTASE CHAIN 1"/>
    <property type="match status" value="1"/>
</dbReference>
<name>A0A024HWC5_STYCL</name>
<evidence type="ECO:0000256" key="4">
    <source>
        <dbReference type="ARBA" id="ARBA00021009"/>
    </source>
</evidence>
<gene>
    <name evidence="13" type="primary">nad1</name>
</gene>
<feature type="transmembrane region" description="Helical" evidence="12">
    <location>
        <begin position="286"/>
        <end position="304"/>
    </location>
</feature>
<dbReference type="GO" id="GO:0009060">
    <property type="term" value="P:aerobic respiration"/>
    <property type="evidence" value="ECO:0007669"/>
    <property type="project" value="TreeGrafter"/>
</dbReference>
<feature type="transmembrane region" description="Helical" evidence="12">
    <location>
        <begin position="6"/>
        <end position="35"/>
    </location>
</feature>
<sequence>MMLLQFLVLLGLVFFLNYVVIIFMVLLLVAFLVLYERKLLGFIQERKGPNVVGIFGLVQTVYDGLKLLSKNTMLYSGFFFVLIPIYGMIMSLLQWVFVPLPFLLVWVDYSILFTFIISGLMVYVTLGCGWQSVNSYGVVGSIRSIAQMISYEVIFFFFVMMFMFSFQNFSWFNFLDCENFNGVNFSLFLVFIWMIMTMAELNRSPFDLVEGESELVSGFNTEYLGYNFTLLFLSEYANIWLMAVLFGVIFGHQLADTISLMLLYVLFTVVIRGFLPRLKFSDLINLTWKVCLPFIFLMMIYFLMF</sequence>
<dbReference type="InterPro" id="IPR018086">
    <property type="entry name" value="NADH_UbQ_OxRdtase_su1_CS"/>
</dbReference>
<proteinExistence type="inferred from homology"/>
<evidence type="ECO:0000313" key="13">
    <source>
        <dbReference type="EMBL" id="CDM98921.1"/>
    </source>
</evidence>
<protein>
    <recommendedName>
        <fullName evidence="4 11">NADH-ubiquinone oxidoreductase chain 1</fullName>
        <ecNumber evidence="3 11">7.1.1.2</ecNumber>
    </recommendedName>
</protein>
<feature type="transmembrane region" description="Helical" evidence="12">
    <location>
        <begin position="223"/>
        <end position="251"/>
    </location>
</feature>
<reference evidence="13" key="1">
    <citation type="journal article" date="2014" name="Genome Biol. Evol.">
        <title>Ascidian mitogenomics: comparison of evolutionary rates in closely related taxa provides evidence of ongoing speciation events.</title>
        <authorList>
            <person name="Griggio F."/>
            <person name="Voskoboynik A."/>
            <person name="Iannelli F."/>
            <person name="Justy F."/>
            <person name="Tilak M.K."/>
            <person name="Turon X."/>
            <person name="Pesole G."/>
            <person name="Douzery E.J."/>
            <person name="Mastrototaro F."/>
            <person name="Gissi C."/>
        </authorList>
    </citation>
    <scope>NUCLEOTIDE SEQUENCE</scope>
    <source>
        <tissue evidence="13">Muscle</tissue>
    </source>
</reference>
<organism evidence="13">
    <name type="scientific">Styela clava</name>
    <name type="common">Sea squirt</name>
    <dbReference type="NCBI Taxonomy" id="7725"/>
    <lineage>
        <taxon>Eukaryota</taxon>
        <taxon>Metazoa</taxon>
        <taxon>Chordata</taxon>
        <taxon>Tunicata</taxon>
        <taxon>Ascidiacea</taxon>
        <taxon>Stolidobranchia</taxon>
        <taxon>Styelidae</taxon>
        <taxon>Styela</taxon>
    </lineage>
</organism>
<keyword evidence="6 12" id="KW-1133">Transmembrane helix</keyword>
<feature type="transmembrane region" description="Helical" evidence="12">
    <location>
        <begin position="151"/>
        <end position="171"/>
    </location>
</feature>
<dbReference type="Pfam" id="PF00146">
    <property type="entry name" value="NADHdh"/>
    <property type="match status" value="1"/>
</dbReference>
<dbReference type="InterPro" id="IPR001694">
    <property type="entry name" value="NADH_UbQ_OxRdtase_su1/FPO"/>
</dbReference>
<comment type="subcellular location">
    <subcellularLocation>
        <location evidence="1">Membrane</location>
        <topology evidence="1">Multi-pass membrane protein</topology>
    </subcellularLocation>
    <subcellularLocation>
        <location evidence="10">Mitochondrion inner membrane</location>
        <topology evidence="10">Multi-pass membrane protein</topology>
    </subcellularLocation>
</comment>
<evidence type="ECO:0000256" key="11">
    <source>
        <dbReference type="RuleBase" id="RU000473"/>
    </source>
</evidence>
<feature type="transmembrane region" description="Helical" evidence="12">
    <location>
        <begin position="74"/>
        <end position="97"/>
    </location>
</feature>
<evidence type="ECO:0000256" key="8">
    <source>
        <dbReference type="ARBA" id="ARBA00023136"/>
    </source>
</evidence>
<evidence type="ECO:0000256" key="9">
    <source>
        <dbReference type="ARBA" id="ARBA00049551"/>
    </source>
</evidence>
<dbReference type="OrthoDB" id="531329at2759"/>
<keyword evidence="7 10" id="KW-0520">NAD</keyword>
<feature type="transmembrane region" description="Helical" evidence="12">
    <location>
        <begin position="109"/>
        <end position="130"/>
    </location>
</feature>
<dbReference type="PANTHER" id="PTHR11432">
    <property type="entry name" value="NADH DEHYDROGENASE SUBUNIT 1"/>
    <property type="match status" value="1"/>
</dbReference>
<dbReference type="GO" id="GO:0008137">
    <property type="term" value="F:NADH dehydrogenase (ubiquinone) activity"/>
    <property type="evidence" value="ECO:0007669"/>
    <property type="project" value="UniProtKB-EC"/>
</dbReference>
<geneLocation type="mitochondrion" evidence="13"/>
<evidence type="ECO:0000256" key="2">
    <source>
        <dbReference type="ARBA" id="ARBA00010535"/>
    </source>
</evidence>
<evidence type="ECO:0000256" key="12">
    <source>
        <dbReference type="SAM" id="Phobius"/>
    </source>
</evidence>